<evidence type="ECO:0000313" key="1">
    <source>
        <dbReference type="EMBL" id="QDR81421.1"/>
    </source>
</evidence>
<dbReference type="Proteomes" id="UP000320776">
    <property type="component" value="Chromosome"/>
</dbReference>
<dbReference type="RefSeq" id="WP_144350912.1">
    <property type="nucleotide sequence ID" value="NZ_CP036259.1"/>
</dbReference>
<dbReference type="EMBL" id="CP036259">
    <property type="protein sequence ID" value="QDR81421.1"/>
    <property type="molecule type" value="Genomic_DNA"/>
</dbReference>
<evidence type="ECO:0000313" key="2">
    <source>
        <dbReference type="Proteomes" id="UP000320776"/>
    </source>
</evidence>
<proteinExistence type="predicted"/>
<dbReference type="KEGG" id="sted:SPTER_28010"/>
<name>A0A517DVQ5_9FIRM</name>
<dbReference type="OrthoDB" id="1684071at2"/>
<organism evidence="1 2">
    <name type="scientific">Sporomusa termitida</name>
    <dbReference type="NCBI Taxonomy" id="2377"/>
    <lineage>
        <taxon>Bacteria</taxon>
        <taxon>Bacillati</taxon>
        <taxon>Bacillota</taxon>
        <taxon>Negativicutes</taxon>
        <taxon>Selenomonadales</taxon>
        <taxon>Sporomusaceae</taxon>
        <taxon>Sporomusa</taxon>
    </lineage>
</organism>
<dbReference type="AlphaFoldDB" id="A0A517DVQ5"/>
<sequence length="128" mass="14312">MNKLTDATVFSKTYTIPFDKELTKPAVEKLVRRLVLDVGSPLSHNGIIVGHIKVLAKLSAEEFIFVSLTRLDRVDVKFSAQWPVDAERGFTRFDLDVNVLVFGYEEAAIAKAVDAALAVLRQSNLYEE</sequence>
<reference evidence="1 2" key="1">
    <citation type="submission" date="2019-02" db="EMBL/GenBank/DDBJ databases">
        <title>Closed genome of Sporomusa termitida DSM 4440.</title>
        <authorList>
            <person name="Poehlein A."/>
            <person name="Daniel R."/>
        </authorList>
    </citation>
    <scope>NUCLEOTIDE SEQUENCE [LARGE SCALE GENOMIC DNA]</scope>
    <source>
        <strain evidence="1 2">DSM 4440</strain>
    </source>
</reference>
<keyword evidence="2" id="KW-1185">Reference proteome</keyword>
<accession>A0A517DVQ5</accession>
<protein>
    <submittedName>
        <fullName evidence="1">Uncharacterized protein</fullName>
    </submittedName>
</protein>
<gene>
    <name evidence="1" type="ORF">SPTER_28010</name>
</gene>